<dbReference type="Pfam" id="PF01841">
    <property type="entry name" value="Transglut_core"/>
    <property type="match status" value="1"/>
</dbReference>
<dbReference type="EMBL" id="JACHXK010000002">
    <property type="protein sequence ID" value="MBB3108934.1"/>
    <property type="molecule type" value="Genomic_DNA"/>
</dbReference>
<sequence>MKRIRQAAAGLMSGSFDKLSTLFSAAIIALWIQSFGDWWWAETYAVIYSMLISTVILAFLIPWKKVSIPVQLVFVLLTTLIFSGLQWPQLYPSGTTAENRWILWLRELTEQLSPFVWISLGVWLVVQASVILSKQRKGLIVVVGSALFSLSVIDSLFTPIRLWQEVASIVSIGLLWLVVSHFEQFRKKHPGSWRDLLDYPISLVASVLVVIVLVMAGGIFLPSIEPVIRDPYTVWKESRGEAVPSMIGDKIGIEVVTPAGPGDSRSGYSRNDEVLGGGFTFDYSPVMEVTTTRRSYWRGETKEVYTGRGWDDTRNEIDLDPVTRIKAGDLLEASGQGAGPTTQIQQTFTMLREEDRFPVLFGASPISSVVMIDEEGMALPALRWLPSSWELRMPGNSRTYPTTYSVTSEVIQLDEAAVRKISAEQAAGDMNDVYLQLPANLPQRVRTLAAEITKDQTTAYDKVKAIEAYLQQNYTYNNEPDLTKKLSKDMVDGFLFEMKEGYCDYFSTAMAVLTRSLDIPARWVKGYSPGALPPNPAMQGYFGGDPEAIIDPNGAGTYTVRNSDAHSWVEVYFDGYGWLPFEPTTGFAYPYALPETADAPETVVVPEDVTTEVAAEEEDNKGFSTGWIIGSAVAVVLLSATTAFILYYRRNGLSLRLQRGGTNNANERIVRETERLIRYCRRKGLDRSEHETVRETMNRWSGHMTSLEKEFKSVQSAFEKAKYSAQSLSDEEVARFESNAKVIRERLSS</sequence>
<feature type="transmembrane region" description="Helical" evidence="1">
    <location>
        <begin position="111"/>
        <end position="132"/>
    </location>
</feature>
<dbReference type="SMART" id="SM00460">
    <property type="entry name" value="TGc"/>
    <property type="match status" value="1"/>
</dbReference>
<dbReference type="InterPro" id="IPR052901">
    <property type="entry name" value="Bact_TGase-like"/>
</dbReference>
<gene>
    <name evidence="3" type="ORF">FHS18_000986</name>
</gene>
<evidence type="ECO:0000313" key="3">
    <source>
        <dbReference type="EMBL" id="MBB3108934.1"/>
    </source>
</evidence>
<keyword evidence="4" id="KW-1185">Reference proteome</keyword>
<feature type="transmembrane region" description="Helical" evidence="1">
    <location>
        <begin position="197"/>
        <end position="221"/>
    </location>
</feature>
<dbReference type="PANTHER" id="PTHR42736">
    <property type="entry name" value="PROTEIN-GLUTAMINE GAMMA-GLUTAMYLTRANSFERASE"/>
    <property type="match status" value="1"/>
</dbReference>
<keyword evidence="1" id="KW-1133">Transmembrane helix</keyword>
<accession>A0A7W5AUC5</accession>
<protein>
    <submittedName>
        <fullName evidence="3">Transglutaminase-like putative cysteine protease</fullName>
    </submittedName>
</protein>
<dbReference type="RefSeq" id="WP_183597571.1">
    <property type="nucleotide sequence ID" value="NZ_JACHXK010000002.1"/>
</dbReference>
<dbReference type="PANTHER" id="PTHR42736:SF1">
    <property type="entry name" value="PROTEIN-GLUTAMINE GAMMA-GLUTAMYLTRANSFERASE"/>
    <property type="match status" value="1"/>
</dbReference>
<feature type="domain" description="Transglutaminase-like" evidence="2">
    <location>
        <begin position="495"/>
        <end position="585"/>
    </location>
</feature>
<dbReference type="Gene3D" id="3.10.620.30">
    <property type="match status" value="1"/>
</dbReference>
<feature type="transmembrane region" description="Helical" evidence="1">
    <location>
        <begin position="70"/>
        <end position="91"/>
    </location>
</feature>
<dbReference type="GO" id="GO:0008233">
    <property type="term" value="F:peptidase activity"/>
    <property type="evidence" value="ECO:0007669"/>
    <property type="project" value="UniProtKB-KW"/>
</dbReference>
<feature type="transmembrane region" description="Helical" evidence="1">
    <location>
        <begin position="166"/>
        <end position="185"/>
    </location>
</feature>
<keyword evidence="1" id="KW-0812">Transmembrane</keyword>
<dbReference type="GO" id="GO:0006508">
    <property type="term" value="P:proteolysis"/>
    <property type="evidence" value="ECO:0007669"/>
    <property type="project" value="UniProtKB-KW"/>
</dbReference>
<comment type="caution">
    <text evidence="3">The sequence shown here is derived from an EMBL/GenBank/DDBJ whole genome shotgun (WGS) entry which is preliminary data.</text>
</comment>
<feature type="transmembrane region" description="Helical" evidence="1">
    <location>
        <begin position="139"/>
        <end position="160"/>
    </location>
</feature>
<organism evidence="3 4">
    <name type="scientific">Paenibacillus phyllosphaerae</name>
    <dbReference type="NCBI Taxonomy" id="274593"/>
    <lineage>
        <taxon>Bacteria</taxon>
        <taxon>Bacillati</taxon>
        <taxon>Bacillota</taxon>
        <taxon>Bacilli</taxon>
        <taxon>Bacillales</taxon>
        <taxon>Paenibacillaceae</taxon>
        <taxon>Paenibacillus</taxon>
    </lineage>
</organism>
<proteinExistence type="predicted"/>
<feature type="transmembrane region" description="Helical" evidence="1">
    <location>
        <begin position="627"/>
        <end position="648"/>
    </location>
</feature>
<reference evidence="3 4" key="1">
    <citation type="submission" date="2020-08" db="EMBL/GenBank/DDBJ databases">
        <title>Genomic Encyclopedia of Type Strains, Phase III (KMG-III): the genomes of soil and plant-associated and newly described type strains.</title>
        <authorList>
            <person name="Whitman W."/>
        </authorList>
    </citation>
    <scope>NUCLEOTIDE SEQUENCE [LARGE SCALE GENOMIC DNA]</scope>
    <source>
        <strain evidence="3 4">CECT 5862</strain>
    </source>
</reference>
<dbReference type="SUPFAM" id="SSF54001">
    <property type="entry name" value="Cysteine proteinases"/>
    <property type="match status" value="1"/>
</dbReference>
<dbReference type="AlphaFoldDB" id="A0A7W5AUC5"/>
<dbReference type="Proteomes" id="UP000570361">
    <property type="component" value="Unassembled WGS sequence"/>
</dbReference>
<evidence type="ECO:0000259" key="2">
    <source>
        <dbReference type="SMART" id="SM00460"/>
    </source>
</evidence>
<name>A0A7W5AUC5_9BACL</name>
<keyword evidence="3" id="KW-0645">Protease</keyword>
<evidence type="ECO:0000256" key="1">
    <source>
        <dbReference type="SAM" id="Phobius"/>
    </source>
</evidence>
<feature type="transmembrane region" description="Helical" evidence="1">
    <location>
        <begin position="46"/>
        <end position="63"/>
    </location>
</feature>
<keyword evidence="3" id="KW-0378">Hydrolase</keyword>
<keyword evidence="1" id="KW-0472">Membrane</keyword>
<dbReference type="InterPro" id="IPR038765">
    <property type="entry name" value="Papain-like_cys_pep_sf"/>
</dbReference>
<dbReference type="InterPro" id="IPR002931">
    <property type="entry name" value="Transglutaminase-like"/>
</dbReference>
<evidence type="ECO:0000313" key="4">
    <source>
        <dbReference type="Proteomes" id="UP000570361"/>
    </source>
</evidence>